<name>A0ACB6ZJI6_THEGA</name>
<evidence type="ECO:0000313" key="1">
    <source>
        <dbReference type="EMBL" id="KAF9649543.1"/>
    </source>
</evidence>
<organism evidence="1 2">
    <name type="scientific">Thelephora ganbajun</name>
    <name type="common">Ganba fungus</name>
    <dbReference type="NCBI Taxonomy" id="370292"/>
    <lineage>
        <taxon>Eukaryota</taxon>
        <taxon>Fungi</taxon>
        <taxon>Dikarya</taxon>
        <taxon>Basidiomycota</taxon>
        <taxon>Agaricomycotina</taxon>
        <taxon>Agaricomycetes</taxon>
        <taxon>Thelephorales</taxon>
        <taxon>Thelephoraceae</taxon>
        <taxon>Thelephora</taxon>
    </lineage>
</organism>
<dbReference type="Proteomes" id="UP000886501">
    <property type="component" value="Unassembled WGS sequence"/>
</dbReference>
<protein>
    <submittedName>
        <fullName evidence="1">Uncharacterized protein</fullName>
    </submittedName>
</protein>
<sequence>MSLEAAQELSIPELLRVLGEKLWIESSRLRGILLSPPFSATSLELEIESLEARAHDILKLLPSLRNKLPPVNSLPPEIISCVARCALEDDIDTRSIVPLTHVCQYWRNSIVSVPGNWALISSERKKLAALSLERAKVAPLTVYLMVHTRSPGFLDLLLPHTQNIVFLSVASFSTIEELTQVLPNFPKSMPNLRSLALVKSGQSDPSQSIDPFDFSAHTLKELTLSNIPLFPSILSIRTLTKFALRDCHLNIHLDALLNFLEESHLLESANLEIEFAEPSLRHSRRQTPIRNGLQHLFVTCDDAENIRTLISNIELRRGAALKIRYSGSYTRFGDVFSGIPMAHLSNLSSPIFMKYQSFPRSIRLLGPNGSFSYDGRSNSERCFGEFSLLPLGTIRELRLKCYGSWIYTDFRLSSFPSLEVLAVDGGATMLSFPAVSPDPAPSPFLKTIALLDCLFTEGFVAGLAQFASDRENATSTPLHRVIMVVSVGRLPTVAWTERLRKHVPVVEILKGRKLPEDLSRSARTR</sequence>
<gene>
    <name evidence="1" type="ORF">BDM02DRAFT_3186179</name>
</gene>
<reference evidence="1" key="2">
    <citation type="journal article" date="2020" name="Nat. Commun.">
        <title>Large-scale genome sequencing of mycorrhizal fungi provides insights into the early evolution of symbiotic traits.</title>
        <authorList>
            <person name="Miyauchi S."/>
            <person name="Kiss E."/>
            <person name="Kuo A."/>
            <person name="Drula E."/>
            <person name="Kohler A."/>
            <person name="Sanchez-Garcia M."/>
            <person name="Morin E."/>
            <person name="Andreopoulos B."/>
            <person name="Barry K.W."/>
            <person name="Bonito G."/>
            <person name="Buee M."/>
            <person name="Carver A."/>
            <person name="Chen C."/>
            <person name="Cichocki N."/>
            <person name="Clum A."/>
            <person name="Culley D."/>
            <person name="Crous P.W."/>
            <person name="Fauchery L."/>
            <person name="Girlanda M."/>
            <person name="Hayes R.D."/>
            <person name="Keri Z."/>
            <person name="LaButti K."/>
            <person name="Lipzen A."/>
            <person name="Lombard V."/>
            <person name="Magnuson J."/>
            <person name="Maillard F."/>
            <person name="Murat C."/>
            <person name="Nolan M."/>
            <person name="Ohm R.A."/>
            <person name="Pangilinan J."/>
            <person name="Pereira M.F."/>
            <person name="Perotto S."/>
            <person name="Peter M."/>
            <person name="Pfister S."/>
            <person name="Riley R."/>
            <person name="Sitrit Y."/>
            <person name="Stielow J.B."/>
            <person name="Szollosi G."/>
            <person name="Zifcakova L."/>
            <person name="Stursova M."/>
            <person name="Spatafora J.W."/>
            <person name="Tedersoo L."/>
            <person name="Vaario L.M."/>
            <person name="Yamada A."/>
            <person name="Yan M."/>
            <person name="Wang P."/>
            <person name="Xu J."/>
            <person name="Bruns T."/>
            <person name="Baldrian P."/>
            <person name="Vilgalys R."/>
            <person name="Dunand C."/>
            <person name="Henrissat B."/>
            <person name="Grigoriev I.V."/>
            <person name="Hibbett D."/>
            <person name="Nagy L.G."/>
            <person name="Martin F.M."/>
        </authorList>
    </citation>
    <scope>NUCLEOTIDE SEQUENCE</scope>
    <source>
        <strain evidence="1">P2</strain>
    </source>
</reference>
<evidence type="ECO:0000313" key="2">
    <source>
        <dbReference type="Proteomes" id="UP000886501"/>
    </source>
</evidence>
<reference evidence="1" key="1">
    <citation type="submission" date="2019-10" db="EMBL/GenBank/DDBJ databases">
        <authorList>
            <consortium name="DOE Joint Genome Institute"/>
            <person name="Kuo A."/>
            <person name="Miyauchi S."/>
            <person name="Kiss E."/>
            <person name="Drula E."/>
            <person name="Kohler A."/>
            <person name="Sanchez-Garcia M."/>
            <person name="Andreopoulos B."/>
            <person name="Barry K.W."/>
            <person name="Bonito G."/>
            <person name="Buee M."/>
            <person name="Carver A."/>
            <person name="Chen C."/>
            <person name="Cichocki N."/>
            <person name="Clum A."/>
            <person name="Culley D."/>
            <person name="Crous P.W."/>
            <person name="Fauchery L."/>
            <person name="Girlanda M."/>
            <person name="Hayes R."/>
            <person name="Keri Z."/>
            <person name="Labutti K."/>
            <person name="Lipzen A."/>
            <person name="Lombard V."/>
            <person name="Magnuson J."/>
            <person name="Maillard F."/>
            <person name="Morin E."/>
            <person name="Murat C."/>
            <person name="Nolan M."/>
            <person name="Ohm R."/>
            <person name="Pangilinan J."/>
            <person name="Pereira M."/>
            <person name="Perotto S."/>
            <person name="Peter M."/>
            <person name="Riley R."/>
            <person name="Sitrit Y."/>
            <person name="Stielow B."/>
            <person name="Szollosi G."/>
            <person name="Zifcakova L."/>
            <person name="Stursova M."/>
            <person name="Spatafora J.W."/>
            <person name="Tedersoo L."/>
            <person name="Vaario L.-M."/>
            <person name="Yamada A."/>
            <person name="Yan M."/>
            <person name="Wang P."/>
            <person name="Xu J."/>
            <person name="Bruns T."/>
            <person name="Baldrian P."/>
            <person name="Vilgalys R."/>
            <person name="Henrissat B."/>
            <person name="Grigoriev I.V."/>
            <person name="Hibbett D."/>
            <person name="Nagy L.G."/>
            <person name="Martin F.M."/>
        </authorList>
    </citation>
    <scope>NUCLEOTIDE SEQUENCE</scope>
    <source>
        <strain evidence="1">P2</strain>
    </source>
</reference>
<accession>A0ACB6ZJI6</accession>
<keyword evidence="2" id="KW-1185">Reference proteome</keyword>
<proteinExistence type="predicted"/>
<dbReference type="EMBL" id="MU117996">
    <property type="protein sequence ID" value="KAF9649543.1"/>
    <property type="molecule type" value="Genomic_DNA"/>
</dbReference>
<comment type="caution">
    <text evidence="1">The sequence shown here is derived from an EMBL/GenBank/DDBJ whole genome shotgun (WGS) entry which is preliminary data.</text>
</comment>